<keyword evidence="3" id="KW-1185">Reference proteome</keyword>
<accession>A0A4Y7IPI7</accession>
<dbReference type="EMBL" id="CM010716">
    <property type="protein sequence ID" value="RZC50026.1"/>
    <property type="molecule type" value="Genomic_DNA"/>
</dbReference>
<dbReference type="AlphaFoldDB" id="A0A4Y7IPI7"/>
<feature type="chain" id="PRO_5021447381" evidence="1">
    <location>
        <begin position="27"/>
        <end position="141"/>
    </location>
</feature>
<gene>
    <name evidence="2" type="ORF">C5167_018455</name>
</gene>
<reference evidence="2 3" key="1">
    <citation type="journal article" date="2018" name="Science">
        <title>The opium poppy genome and morphinan production.</title>
        <authorList>
            <person name="Guo L."/>
            <person name="Winzer T."/>
            <person name="Yang X."/>
            <person name="Li Y."/>
            <person name="Ning Z."/>
            <person name="He Z."/>
            <person name="Teodor R."/>
            <person name="Lu Y."/>
            <person name="Bowser T.A."/>
            <person name="Graham I.A."/>
            <person name="Ye K."/>
        </authorList>
    </citation>
    <scope>NUCLEOTIDE SEQUENCE [LARGE SCALE GENOMIC DNA]</scope>
    <source>
        <strain evidence="3">cv. HN1</strain>
        <tissue evidence="2">Leaves</tissue>
    </source>
</reference>
<feature type="signal peptide" evidence="1">
    <location>
        <begin position="1"/>
        <end position="26"/>
    </location>
</feature>
<protein>
    <submittedName>
        <fullName evidence="2">Uncharacterized protein</fullName>
    </submittedName>
</protein>
<evidence type="ECO:0000256" key="1">
    <source>
        <dbReference type="SAM" id="SignalP"/>
    </source>
</evidence>
<organism evidence="2 3">
    <name type="scientific">Papaver somniferum</name>
    <name type="common">Opium poppy</name>
    <dbReference type="NCBI Taxonomy" id="3469"/>
    <lineage>
        <taxon>Eukaryota</taxon>
        <taxon>Viridiplantae</taxon>
        <taxon>Streptophyta</taxon>
        <taxon>Embryophyta</taxon>
        <taxon>Tracheophyta</taxon>
        <taxon>Spermatophyta</taxon>
        <taxon>Magnoliopsida</taxon>
        <taxon>Ranunculales</taxon>
        <taxon>Papaveraceae</taxon>
        <taxon>Papaveroideae</taxon>
        <taxon>Papaver</taxon>
    </lineage>
</organism>
<proteinExistence type="predicted"/>
<keyword evidence="1" id="KW-0732">Signal</keyword>
<evidence type="ECO:0000313" key="2">
    <source>
        <dbReference type="EMBL" id="RZC50026.1"/>
    </source>
</evidence>
<dbReference type="Proteomes" id="UP000316621">
    <property type="component" value="Chromosome 2"/>
</dbReference>
<evidence type="ECO:0000313" key="3">
    <source>
        <dbReference type="Proteomes" id="UP000316621"/>
    </source>
</evidence>
<name>A0A4Y7IPI7_PAPSO</name>
<sequence length="141" mass="15614">MAPSPTSKVLLLSCMGFAPLVEVIWKDEIDEQEEDGRSSDLEIGTNGSHRTSQILIALRYHLKILISLCRQFSLCRILLSVLEDKVQADVAGACTCGILRKTVTPDLFTRLSNNNISSRYVILRCAAHQIVSSSSYRSLDS</sequence>
<dbReference type="Gramene" id="RZC50026">
    <property type="protein sequence ID" value="RZC50026"/>
    <property type="gene ID" value="C5167_018455"/>
</dbReference>